<name>A0ABD7SER6_XANVA</name>
<dbReference type="AlphaFoldDB" id="A0ABD7SER6"/>
<evidence type="ECO:0000313" key="1">
    <source>
        <dbReference type="EMBL" id="TWQ56128.1"/>
    </source>
</evidence>
<reference evidence="2" key="1">
    <citation type="journal article" date="2020" name="Phytopathology">
        <title>Genomic acquisitions in emerging populations of Xanthomonas vasicola pv. vasculorum infecting corn in the U.S. and Argentina.</title>
        <authorList>
            <person name="Perez-Quintero A.L."/>
        </authorList>
    </citation>
    <scope>NUCLEOTIDE SEQUENCE [LARGE SCALE GENOMIC DNA]</scope>
    <source>
        <strain evidence="2">Xvh-L</strain>
    </source>
</reference>
<gene>
    <name evidence="1" type="ORF">FQK01_04345</name>
</gene>
<sequence>MWVSPEFHLAVIEAYDALITANDESRPMVATAALHRVRMQTVTRLYRAVHPAELAALHAQATQLSLALDLPRPELPAAAVALQNGQGTLTRFWLAVDAGLAAGQLHNHARRDDVLALNLPQVRQFAARSGIALPESTALTGALRACPRLLHVNRVYNSPAIGRAVKCWVFAK</sequence>
<keyword evidence="2" id="KW-1185">Reference proteome</keyword>
<accession>A0ABD7SER6</accession>
<evidence type="ECO:0000313" key="2">
    <source>
        <dbReference type="Proteomes" id="UP000320455"/>
    </source>
</evidence>
<dbReference type="Proteomes" id="UP000320455">
    <property type="component" value="Unassembled WGS sequence"/>
</dbReference>
<protein>
    <submittedName>
        <fullName evidence="1">Uncharacterized protein</fullName>
    </submittedName>
</protein>
<dbReference type="EMBL" id="VOCK01000004">
    <property type="protein sequence ID" value="TWQ56128.1"/>
    <property type="molecule type" value="Genomic_DNA"/>
</dbReference>
<proteinExistence type="predicted"/>
<organism evidence="1 2">
    <name type="scientific">Xanthomonas vasicola</name>
    <dbReference type="NCBI Taxonomy" id="56459"/>
    <lineage>
        <taxon>Bacteria</taxon>
        <taxon>Pseudomonadati</taxon>
        <taxon>Pseudomonadota</taxon>
        <taxon>Gammaproteobacteria</taxon>
        <taxon>Lysobacterales</taxon>
        <taxon>Lysobacteraceae</taxon>
        <taxon>Xanthomonas</taxon>
    </lineage>
</organism>
<comment type="caution">
    <text evidence="1">The sequence shown here is derived from an EMBL/GenBank/DDBJ whole genome shotgun (WGS) entry which is preliminary data.</text>
</comment>